<keyword evidence="2" id="KW-0805">Transcription regulation</keyword>
<keyword evidence="3 5" id="KW-0238">DNA-binding</keyword>
<dbReference type="OrthoDB" id="4540879at2"/>
<dbReference type="InterPro" id="IPR004111">
    <property type="entry name" value="Repressor_TetR_C"/>
</dbReference>
<evidence type="ECO:0000256" key="1">
    <source>
        <dbReference type="ARBA" id="ARBA00022491"/>
    </source>
</evidence>
<sequence>MASSARSRRPRGSIDPERILDGAFALARETGLANLSMAELAARLDVGVTSIYWHVTNKDELLRRMAAKAIARLDEMLPRPDGRPPQEWRAYLAEYFALQRAILAQDSLLSDLTAVKDARYDQEGFDTAYRGLEAVIRYLVAAGFGALDAWHLYSSLSLYTEGFVGAERRRAATAFPPEGLRQLGLLDPDGTPLIASLVQHEGISIDLTGDAAFTAGLATILDGAGHRRSPAEAG</sequence>
<dbReference type="EMBL" id="RJKE01000001">
    <property type="protein sequence ID" value="ROO85505.1"/>
    <property type="molecule type" value="Genomic_DNA"/>
</dbReference>
<dbReference type="PROSITE" id="PS01081">
    <property type="entry name" value="HTH_TETR_1"/>
    <property type="match status" value="1"/>
</dbReference>
<proteinExistence type="predicted"/>
<dbReference type="Gene3D" id="1.10.357.10">
    <property type="entry name" value="Tetracycline Repressor, domain 2"/>
    <property type="match status" value="1"/>
</dbReference>
<dbReference type="Pfam" id="PF00440">
    <property type="entry name" value="TetR_N"/>
    <property type="match status" value="1"/>
</dbReference>
<dbReference type="SUPFAM" id="SSF48498">
    <property type="entry name" value="Tetracyclin repressor-like, C-terminal domain"/>
    <property type="match status" value="1"/>
</dbReference>
<evidence type="ECO:0000259" key="6">
    <source>
        <dbReference type="PROSITE" id="PS50977"/>
    </source>
</evidence>
<dbReference type="InterPro" id="IPR050109">
    <property type="entry name" value="HTH-type_TetR-like_transc_reg"/>
</dbReference>
<feature type="domain" description="HTH tetR-type" evidence="6">
    <location>
        <begin position="13"/>
        <end position="73"/>
    </location>
</feature>
<dbReference type="PANTHER" id="PTHR30055">
    <property type="entry name" value="HTH-TYPE TRANSCRIPTIONAL REGULATOR RUTR"/>
    <property type="match status" value="1"/>
</dbReference>
<dbReference type="InterPro" id="IPR003012">
    <property type="entry name" value="Tet_transcr_reg_TetR"/>
</dbReference>
<dbReference type="InterPro" id="IPR036271">
    <property type="entry name" value="Tet_transcr_reg_TetR-rel_C_sf"/>
</dbReference>
<organism evidence="7 8">
    <name type="scientific">Actinocorallia herbida</name>
    <dbReference type="NCBI Taxonomy" id="58109"/>
    <lineage>
        <taxon>Bacteria</taxon>
        <taxon>Bacillati</taxon>
        <taxon>Actinomycetota</taxon>
        <taxon>Actinomycetes</taxon>
        <taxon>Streptosporangiales</taxon>
        <taxon>Thermomonosporaceae</taxon>
        <taxon>Actinocorallia</taxon>
    </lineage>
</organism>
<dbReference type="PROSITE" id="PS50977">
    <property type="entry name" value="HTH_TETR_2"/>
    <property type="match status" value="1"/>
</dbReference>
<keyword evidence="8" id="KW-1185">Reference proteome</keyword>
<keyword evidence="1" id="KW-0678">Repressor</keyword>
<comment type="caution">
    <text evidence="7">The sequence shown here is derived from an EMBL/GenBank/DDBJ whole genome shotgun (WGS) entry which is preliminary data.</text>
</comment>
<evidence type="ECO:0000256" key="2">
    <source>
        <dbReference type="ARBA" id="ARBA00023015"/>
    </source>
</evidence>
<dbReference type="GO" id="GO:0000976">
    <property type="term" value="F:transcription cis-regulatory region binding"/>
    <property type="evidence" value="ECO:0007669"/>
    <property type="project" value="TreeGrafter"/>
</dbReference>
<evidence type="ECO:0000313" key="7">
    <source>
        <dbReference type="EMBL" id="ROO85505.1"/>
    </source>
</evidence>
<dbReference type="GO" id="GO:0003700">
    <property type="term" value="F:DNA-binding transcription factor activity"/>
    <property type="evidence" value="ECO:0007669"/>
    <property type="project" value="TreeGrafter"/>
</dbReference>
<dbReference type="GO" id="GO:0046677">
    <property type="term" value="P:response to antibiotic"/>
    <property type="evidence" value="ECO:0007669"/>
    <property type="project" value="InterPro"/>
</dbReference>
<evidence type="ECO:0000256" key="5">
    <source>
        <dbReference type="PROSITE-ProRule" id="PRU00335"/>
    </source>
</evidence>
<evidence type="ECO:0000256" key="3">
    <source>
        <dbReference type="ARBA" id="ARBA00023125"/>
    </source>
</evidence>
<evidence type="ECO:0000256" key="4">
    <source>
        <dbReference type="ARBA" id="ARBA00023163"/>
    </source>
</evidence>
<dbReference type="RefSeq" id="WP_123665007.1">
    <property type="nucleotide sequence ID" value="NZ_RJKE01000001.1"/>
</dbReference>
<dbReference type="PANTHER" id="PTHR30055:SF207">
    <property type="entry name" value="HTH-TYPE TRANSCRIPTIONAL REPRESSOR FATR"/>
    <property type="match status" value="1"/>
</dbReference>
<dbReference type="Pfam" id="PF02909">
    <property type="entry name" value="TetR_C_1"/>
    <property type="match status" value="1"/>
</dbReference>
<gene>
    <name evidence="7" type="ORF">EDD29_3050</name>
</gene>
<evidence type="ECO:0000313" key="8">
    <source>
        <dbReference type="Proteomes" id="UP000272400"/>
    </source>
</evidence>
<dbReference type="InterPro" id="IPR009057">
    <property type="entry name" value="Homeodomain-like_sf"/>
</dbReference>
<dbReference type="InterPro" id="IPR023772">
    <property type="entry name" value="DNA-bd_HTH_TetR-type_CS"/>
</dbReference>
<dbReference type="Proteomes" id="UP000272400">
    <property type="component" value="Unassembled WGS sequence"/>
</dbReference>
<protein>
    <submittedName>
        <fullName evidence="7">TetR family transcriptional regulator</fullName>
    </submittedName>
</protein>
<dbReference type="AlphaFoldDB" id="A0A3N1CWA7"/>
<reference evidence="7 8" key="1">
    <citation type="submission" date="2018-11" db="EMBL/GenBank/DDBJ databases">
        <title>Sequencing the genomes of 1000 actinobacteria strains.</title>
        <authorList>
            <person name="Klenk H.-P."/>
        </authorList>
    </citation>
    <scope>NUCLEOTIDE SEQUENCE [LARGE SCALE GENOMIC DNA]</scope>
    <source>
        <strain evidence="7 8">DSM 44254</strain>
    </source>
</reference>
<dbReference type="InterPro" id="IPR001647">
    <property type="entry name" value="HTH_TetR"/>
</dbReference>
<dbReference type="SUPFAM" id="SSF46689">
    <property type="entry name" value="Homeodomain-like"/>
    <property type="match status" value="1"/>
</dbReference>
<name>A0A3N1CWA7_9ACTN</name>
<feature type="DNA-binding region" description="H-T-H motif" evidence="5">
    <location>
        <begin position="36"/>
        <end position="55"/>
    </location>
</feature>
<dbReference type="GO" id="GO:0045892">
    <property type="term" value="P:negative regulation of DNA-templated transcription"/>
    <property type="evidence" value="ECO:0007669"/>
    <property type="project" value="InterPro"/>
</dbReference>
<dbReference type="Gene3D" id="1.10.10.60">
    <property type="entry name" value="Homeodomain-like"/>
    <property type="match status" value="1"/>
</dbReference>
<keyword evidence="4" id="KW-0804">Transcription</keyword>
<accession>A0A3N1CWA7</accession>
<dbReference type="PRINTS" id="PR00400">
    <property type="entry name" value="TETREPRESSOR"/>
</dbReference>